<dbReference type="InterPro" id="IPR036097">
    <property type="entry name" value="HisK_dim/P_sf"/>
</dbReference>
<dbReference type="Gene3D" id="3.30.565.10">
    <property type="entry name" value="Histidine kinase-like ATPase, C-terminal domain"/>
    <property type="match status" value="1"/>
</dbReference>
<dbReference type="InterPro" id="IPR011006">
    <property type="entry name" value="CheY-like_superfamily"/>
</dbReference>
<dbReference type="PROSITE" id="PS50887">
    <property type="entry name" value="GGDEF"/>
    <property type="match status" value="1"/>
</dbReference>
<evidence type="ECO:0000256" key="1">
    <source>
        <dbReference type="ARBA" id="ARBA00000085"/>
    </source>
</evidence>
<dbReference type="CDD" id="cd00082">
    <property type="entry name" value="HisKA"/>
    <property type="match status" value="1"/>
</dbReference>
<dbReference type="Gene3D" id="1.10.287.130">
    <property type="match status" value="1"/>
</dbReference>
<dbReference type="SUPFAM" id="SSF47384">
    <property type="entry name" value="Homodimeric domain of signal transducing histidine kinase"/>
    <property type="match status" value="1"/>
</dbReference>
<dbReference type="InterPro" id="IPR029787">
    <property type="entry name" value="Nucleotide_cyclase"/>
</dbReference>
<dbReference type="PROSITE" id="PS50113">
    <property type="entry name" value="PAC"/>
    <property type="match status" value="1"/>
</dbReference>
<dbReference type="Gene3D" id="6.10.250.690">
    <property type="match status" value="1"/>
</dbReference>
<evidence type="ECO:0000256" key="4">
    <source>
        <dbReference type="PROSITE-ProRule" id="PRU00169"/>
    </source>
</evidence>
<dbReference type="InterPro" id="IPR000700">
    <property type="entry name" value="PAS-assoc_C"/>
</dbReference>
<reference evidence="10" key="1">
    <citation type="journal article" date="2022" name="Int. J. Syst. Evol. Microbiol.">
        <title>Anaeromyxobacter oryzae sp. nov., Anaeromyxobacter diazotrophicus sp. nov. and Anaeromyxobacter paludicola sp. nov., isolated from paddy soils.</title>
        <authorList>
            <person name="Itoh H."/>
            <person name="Xu Z."/>
            <person name="Mise K."/>
            <person name="Masuda Y."/>
            <person name="Ushijima N."/>
            <person name="Hayakawa C."/>
            <person name="Shiratori Y."/>
            <person name="Senoo K."/>
        </authorList>
    </citation>
    <scope>NUCLEOTIDE SEQUENCE [LARGE SCALE GENOMIC DNA]</scope>
    <source>
        <strain evidence="10">Red232</strain>
    </source>
</reference>
<dbReference type="PROSITE" id="PS50110">
    <property type="entry name" value="RESPONSE_REGULATORY"/>
    <property type="match status" value="3"/>
</dbReference>
<organism evidence="9 10">
    <name type="scientific">Anaeromyxobacter oryzae</name>
    <dbReference type="NCBI Taxonomy" id="2918170"/>
    <lineage>
        <taxon>Bacteria</taxon>
        <taxon>Pseudomonadati</taxon>
        <taxon>Myxococcota</taxon>
        <taxon>Myxococcia</taxon>
        <taxon>Myxococcales</taxon>
        <taxon>Cystobacterineae</taxon>
        <taxon>Anaeromyxobacteraceae</taxon>
        <taxon>Anaeromyxobacter</taxon>
    </lineage>
</organism>
<dbReference type="Gene3D" id="3.40.50.2300">
    <property type="match status" value="3"/>
</dbReference>
<dbReference type="SUPFAM" id="SSF55073">
    <property type="entry name" value="Nucleotide cyclase"/>
    <property type="match status" value="1"/>
</dbReference>
<feature type="domain" description="Response regulatory" evidence="6">
    <location>
        <begin position="661"/>
        <end position="773"/>
    </location>
</feature>
<sequence>MPHAILFVDDEAEVLSLLARTFSARDGYEALTATSGHEALALLAARDVDLLVTDQRMPGMTGIELIAAARRRVPDLCAIVLTAYTDPDDLVAAINQGQVYRYLVKPWESVDLRQTVASALEQVQLKRDRARLHAELERRLAALQIASEIARDVGAAESPAALLERVVARLPEIVPCDAAAALLAPPGSAPVLLVRARTRLGDAALGAVRADALAAHAEHAGAAVDAAALELRLVGAADGRGPDAFASRLTVPVHADGAVAGVVVLESAAIEAFGDGDARVLDVLVNELAEALRAFATRVDAERRRLERVVESLADGLVFAPQDRDEVVANPAARRMLGAPATGPLTRAWLEEALGSPVLAIGRGAPPGSVARAVEGQEIRRGERNLAPIVSPVPDGRGRLAGVAVVLRDVTEQRRLEERKEEFVHVVSHELRTPLTSITGALDLVLDGLVGALEPKQERYLKMARDSTERLNALVDDILDVARLAKGKLRMELEPVRLDELARAAADRWQAAAAERGIELQVHAPAAPVAITADPGRLGQVLANLLTNAVKFSPENGVIRVRVFRSQALGGVAGLSVWNAGDAIPEEDLERIFEKFEQSRSGSRGRTRGSGLGLAICRGLVEAHGGRIWAESAPGEGVKLVAVLPDEPPKAPEKVSRADGAVAVVVDEADAAALARGVLEGRGFRCRTAATPEQALALVRGLRARLVVWDPALPAVAEVPFAEILRHDPDARDARLLVASAPAGRGAALRAGAAFVAKPASAAELAAAAEDAVDRARATRARVLVVDDDPAIRAICAEVLAASGYEVVEAGSCAEARAVVRDRRPQALLVDVQLPDGDGFGLLEALADVRVQEPFAAVFLSARGEVQDKVRGLGLGADDYVTKPFDARELIARLDAALARREAALHASPMTRLPGAPAIDREVARRLAARTPFALTYVDLDNLKAFNDHYGYAKADGVLLQTAEILRDAVALEGGDGAFLGHVGGDDFVLLTAPDRAHAVCRAALAAFDRVIPLYYDRADRDRGYIEAPDRYGARRRFPVLSVSAVTVLAAPGRFAGHAELARAAAELKQRAKRVPGSVHLVDGAAS</sequence>
<feature type="modified residue" description="4-aspartylphosphate" evidence="4">
    <location>
        <position position="831"/>
    </location>
</feature>
<dbReference type="InterPro" id="IPR029016">
    <property type="entry name" value="GAF-like_dom_sf"/>
</dbReference>
<name>A0ABN6N0W0_9BACT</name>
<dbReference type="Gene3D" id="3.30.450.20">
    <property type="entry name" value="PAS domain"/>
    <property type="match status" value="1"/>
</dbReference>
<dbReference type="InterPro" id="IPR003594">
    <property type="entry name" value="HATPase_dom"/>
</dbReference>
<dbReference type="InterPro" id="IPR004358">
    <property type="entry name" value="Sig_transdc_His_kin-like_C"/>
</dbReference>
<keyword evidence="10" id="KW-1185">Reference proteome</keyword>
<dbReference type="CDD" id="cd17574">
    <property type="entry name" value="REC_OmpR"/>
    <property type="match status" value="1"/>
</dbReference>
<evidence type="ECO:0000256" key="2">
    <source>
        <dbReference type="ARBA" id="ARBA00012438"/>
    </source>
</evidence>
<accession>A0ABN6N0W0</accession>
<dbReference type="SMART" id="SM00388">
    <property type="entry name" value="HisKA"/>
    <property type="match status" value="1"/>
</dbReference>
<dbReference type="PANTHER" id="PTHR43547">
    <property type="entry name" value="TWO-COMPONENT HISTIDINE KINASE"/>
    <property type="match status" value="1"/>
</dbReference>
<dbReference type="Pfam" id="PF00072">
    <property type="entry name" value="Response_reg"/>
    <property type="match status" value="2"/>
</dbReference>
<dbReference type="Pfam" id="PF02518">
    <property type="entry name" value="HATPase_c"/>
    <property type="match status" value="1"/>
</dbReference>
<dbReference type="Pfam" id="PF00512">
    <property type="entry name" value="HisKA"/>
    <property type="match status" value="1"/>
</dbReference>
<dbReference type="EC" id="2.7.13.3" evidence="2"/>
<evidence type="ECO:0000256" key="3">
    <source>
        <dbReference type="ARBA" id="ARBA00022553"/>
    </source>
</evidence>
<dbReference type="Gene3D" id="3.30.450.40">
    <property type="match status" value="1"/>
</dbReference>
<dbReference type="SUPFAM" id="SSF55781">
    <property type="entry name" value="GAF domain-like"/>
    <property type="match status" value="1"/>
</dbReference>
<evidence type="ECO:0000259" key="6">
    <source>
        <dbReference type="PROSITE" id="PS50110"/>
    </source>
</evidence>
<feature type="modified residue" description="4-aspartylphosphate" evidence="4">
    <location>
        <position position="710"/>
    </location>
</feature>
<dbReference type="InterPro" id="IPR036890">
    <property type="entry name" value="HATPase_C_sf"/>
</dbReference>
<feature type="domain" description="Histidine kinase" evidence="5">
    <location>
        <begin position="426"/>
        <end position="648"/>
    </location>
</feature>
<dbReference type="InterPro" id="IPR000160">
    <property type="entry name" value="GGDEF_dom"/>
</dbReference>
<dbReference type="EMBL" id="AP025591">
    <property type="protein sequence ID" value="BDG06830.1"/>
    <property type="molecule type" value="Genomic_DNA"/>
</dbReference>
<evidence type="ECO:0000259" key="5">
    <source>
        <dbReference type="PROSITE" id="PS50109"/>
    </source>
</evidence>
<dbReference type="SMART" id="SM00448">
    <property type="entry name" value="REC"/>
    <property type="match status" value="3"/>
</dbReference>
<protein>
    <recommendedName>
        <fullName evidence="2">histidine kinase</fullName>
        <ecNumber evidence="2">2.7.13.3</ecNumber>
    </recommendedName>
</protein>
<dbReference type="InterPro" id="IPR003661">
    <property type="entry name" value="HisK_dim/P_dom"/>
</dbReference>
<keyword evidence="3 4" id="KW-0597">Phosphoprotein</keyword>
<dbReference type="InterPro" id="IPR043128">
    <property type="entry name" value="Rev_trsase/Diguanyl_cyclase"/>
</dbReference>
<evidence type="ECO:0000313" key="10">
    <source>
        <dbReference type="Proteomes" id="UP001162891"/>
    </source>
</evidence>
<dbReference type="Gene3D" id="3.30.70.270">
    <property type="match status" value="1"/>
</dbReference>
<comment type="catalytic activity">
    <reaction evidence="1">
        <text>ATP + protein L-histidine = ADP + protein N-phospho-L-histidine.</text>
        <dbReference type="EC" id="2.7.13.3"/>
    </reaction>
</comment>
<proteinExistence type="predicted"/>
<dbReference type="SMART" id="SM00267">
    <property type="entry name" value="GGDEF"/>
    <property type="match status" value="1"/>
</dbReference>
<dbReference type="InterPro" id="IPR001789">
    <property type="entry name" value="Sig_transdc_resp-reg_receiver"/>
</dbReference>
<dbReference type="Proteomes" id="UP001162891">
    <property type="component" value="Chromosome"/>
</dbReference>
<dbReference type="PRINTS" id="PR00344">
    <property type="entry name" value="BCTRLSENSOR"/>
</dbReference>
<gene>
    <name evidence="9" type="ORF">AMOR_58260</name>
</gene>
<dbReference type="SUPFAM" id="SSF52172">
    <property type="entry name" value="CheY-like"/>
    <property type="match status" value="3"/>
</dbReference>
<dbReference type="PROSITE" id="PS50109">
    <property type="entry name" value="HIS_KIN"/>
    <property type="match status" value="1"/>
</dbReference>
<feature type="domain" description="Response regulatory" evidence="6">
    <location>
        <begin position="782"/>
        <end position="898"/>
    </location>
</feature>
<evidence type="ECO:0000259" key="8">
    <source>
        <dbReference type="PROSITE" id="PS50887"/>
    </source>
</evidence>
<feature type="domain" description="GGDEF" evidence="8">
    <location>
        <begin position="931"/>
        <end position="1066"/>
    </location>
</feature>
<feature type="domain" description="PAC" evidence="7">
    <location>
        <begin position="372"/>
        <end position="422"/>
    </location>
</feature>
<evidence type="ECO:0000313" key="9">
    <source>
        <dbReference type="EMBL" id="BDG06830.1"/>
    </source>
</evidence>
<dbReference type="SUPFAM" id="SSF55874">
    <property type="entry name" value="ATPase domain of HSP90 chaperone/DNA topoisomerase II/histidine kinase"/>
    <property type="match status" value="1"/>
</dbReference>
<dbReference type="PANTHER" id="PTHR43547:SF2">
    <property type="entry name" value="HYBRID SIGNAL TRANSDUCTION HISTIDINE KINASE C"/>
    <property type="match status" value="1"/>
</dbReference>
<dbReference type="SMART" id="SM00387">
    <property type="entry name" value="HATPase_c"/>
    <property type="match status" value="1"/>
</dbReference>
<dbReference type="InterPro" id="IPR005467">
    <property type="entry name" value="His_kinase_dom"/>
</dbReference>
<dbReference type="CDD" id="cd17569">
    <property type="entry name" value="REC_HupR-like"/>
    <property type="match status" value="1"/>
</dbReference>
<dbReference type="Pfam" id="PF00990">
    <property type="entry name" value="GGDEF"/>
    <property type="match status" value="1"/>
</dbReference>
<feature type="modified residue" description="4-aspartylphosphate" evidence="4">
    <location>
        <position position="54"/>
    </location>
</feature>
<dbReference type="SUPFAM" id="SSF55785">
    <property type="entry name" value="PYP-like sensor domain (PAS domain)"/>
    <property type="match status" value="1"/>
</dbReference>
<feature type="domain" description="Response regulatory" evidence="6">
    <location>
        <begin position="4"/>
        <end position="120"/>
    </location>
</feature>
<evidence type="ECO:0000259" key="7">
    <source>
        <dbReference type="PROSITE" id="PS50113"/>
    </source>
</evidence>
<dbReference type="InterPro" id="IPR035965">
    <property type="entry name" value="PAS-like_dom_sf"/>
</dbReference>